<feature type="non-terminal residue" evidence="4">
    <location>
        <position position="792"/>
    </location>
</feature>
<proteinExistence type="predicted"/>
<dbReference type="InterPro" id="IPR016024">
    <property type="entry name" value="ARM-type_fold"/>
</dbReference>
<dbReference type="Proteomes" id="UP000054308">
    <property type="component" value="Unassembled WGS sequence"/>
</dbReference>
<dbReference type="SUPFAM" id="SSF48371">
    <property type="entry name" value="ARM repeat"/>
    <property type="match status" value="1"/>
</dbReference>
<dbReference type="PANTHER" id="PTHR23120">
    <property type="entry name" value="MAESTRO-RELATED HEAT DOMAIN-CONTAINING"/>
    <property type="match status" value="1"/>
</dbReference>
<dbReference type="InterPro" id="IPR045206">
    <property type="entry name" value="Maestro_heat-like_prot"/>
</dbReference>
<feature type="non-terminal residue" evidence="4">
    <location>
        <position position="1"/>
    </location>
</feature>
<protein>
    <submittedName>
        <fullName evidence="4">Maestro heat-like repeat-containing protein family member 7</fullName>
    </submittedName>
</protein>
<dbReference type="Pfam" id="PF21047">
    <property type="entry name" value="HEAT_Maestro"/>
    <property type="match status" value="1"/>
</dbReference>
<dbReference type="Pfam" id="PF23227">
    <property type="entry name" value="HEAT_MROH2B_C"/>
    <property type="match status" value="2"/>
</dbReference>
<dbReference type="Gene3D" id="1.25.10.10">
    <property type="entry name" value="Leucine-rich Repeat Variant"/>
    <property type="match status" value="1"/>
</dbReference>
<dbReference type="EMBL" id="KL218765">
    <property type="protein sequence ID" value="KFP07975.1"/>
    <property type="molecule type" value="Genomic_DNA"/>
</dbReference>
<dbReference type="PANTHER" id="PTHR23120:SF42">
    <property type="entry name" value="MAESTRO HEAT-LIKE REPEAT FAMILY MEMBER 3"/>
    <property type="match status" value="1"/>
</dbReference>
<feature type="domain" description="Maestro/Maestro-like HEAT-repeats" evidence="3">
    <location>
        <begin position="657"/>
        <end position="767"/>
    </location>
</feature>
<organism evidence="4 5">
    <name type="scientific">Calypte anna</name>
    <name type="common">Anna's hummingbird</name>
    <name type="synonym">Archilochus anna</name>
    <dbReference type="NCBI Taxonomy" id="9244"/>
    <lineage>
        <taxon>Eukaryota</taxon>
        <taxon>Metazoa</taxon>
        <taxon>Chordata</taxon>
        <taxon>Craniata</taxon>
        <taxon>Vertebrata</taxon>
        <taxon>Euteleostomi</taxon>
        <taxon>Archelosauria</taxon>
        <taxon>Archosauria</taxon>
        <taxon>Dinosauria</taxon>
        <taxon>Saurischia</taxon>
        <taxon>Theropoda</taxon>
        <taxon>Coelurosauria</taxon>
        <taxon>Aves</taxon>
        <taxon>Neognathae</taxon>
        <taxon>Neoaves</taxon>
        <taxon>Strisores</taxon>
        <taxon>Apodiformes</taxon>
        <taxon>Trochilidae</taxon>
        <taxon>Calypte</taxon>
    </lineage>
</organism>
<dbReference type="AlphaFoldDB" id="A0A091IKV3"/>
<dbReference type="InterPro" id="IPR011989">
    <property type="entry name" value="ARM-like"/>
</dbReference>
<evidence type="ECO:0000259" key="2">
    <source>
        <dbReference type="Pfam" id="PF21047"/>
    </source>
</evidence>
<evidence type="ECO:0000313" key="4">
    <source>
        <dbReference type="EMBL" id="KFP07975.1"/>
    </source>
</evidence>
<feature type="domain" description="Maestro-like HEAT-repeats" evidence="2">
    <location>
        <begin position="80"/>
        <end position="289"/>
    </location>
</feature>
<dbReference type="InterPro" id="IPR055406">
    <property type="entry name" value="HEAT_Maestro"/>
</dbReference>
<evidence type="ECO:0000313" key="5">
    <source>
        <dbReference type="Proteomes" id="UP000054308"/>
    </source>
</evidence>
<evidence type="ECO:0000256" key="1">
    <source>
        <dbReference type="ARBA" id="ARBA00022737"/>
    </source>
</evidence>
<keyword evidence="1" id="KW-0677">Repeat</keyword>
<accession>A0A091IKV3</accession>
<dbReference type="InterPro" id="IPR048465">
    <property type="entry name" value="Maestro-like_HEAT"/>
</dbReference>
<evidence type="ECO:0000259" key="3">
    <source>
        <dbReference type="Pfam" id="PF23227"/>
    </source>
</evidence>
<dbReference type="GO" id="GO:0005737">
    <property type="term" value="C:cytoplasm"/>
    <property type="evidence" value="ECO:0007669"/>
    <property type="project" value="TreeGrafter"/>
</dbReference>
<reference evidence="4 5" key="1">
    <citation type="submission" date="2014-04" db="EMBL/GenBank/DDBJ databases">
        <title>Genome evolution of avian class.</title>
        <authorList>
            <person name="Zhang G."/>
            <person name="Li C."/>
        </authorList>
    </citation>
    <scope>NUCLEOTIDE SEQUENCE [LARGE SCALE GENOMIC DNA]</scope>
    <source>
        <strain evidence="4">BGI_N300</strain>
    </source>
</reference>
<sequence>QELLEEKPIGLDTTVKQQAMLAITSMRAVPKPLILLQTLATMDNMLQELVHSAGDFSLLALQNILQLLLPFTTSHPEEVQERAMARITQLAAFITTFPLHECSPTHRFDMLGELVGHLTFCSTCHNTVTSRNAAEALYHLHTLILQQRDAVGDARGDKSPLSFIPQMFMKYLQPSHRVDITLMAMKNMKEPGQYSSQLSTYLVDTLLSEPVFQTWQVQRIVWAMYGNWLSAPGSLEGALLKLTDKYLSKVVDSLLQCSPMCTRATAPHSVAMMMWRVMLSKAQTAERVLEELLSRMMSQSLRKTSTSIREDQRILSLAATRTISEILLQEAALQEVKAIFPQLFLALLFQTSFTAELTLQEVNTFWREHAQDQLTPIRSAVQSMRLLLCRMGCEWLVLDIEEQGGWDVLLSAQTYFTGVRIIAREMTKSAAAKSVCSTIFGCLAELLAVEDPTWGMVATFFFIEMLGCPHLVEEVENIMDVFPTHLQSQSPGMPSLLLRGILKIAKRPDLVSRGQGENAVAWAAGRRTLALLPHVMEQLQGADSDASEAALALLEAMLPMLDRKTSILTTLHLADKLWTFFDNESHTVRELSICLLRNGMSRLAGTKESRTMRKKVWRSLLPLVFHLHDQNKSVVMERRHRILCLPGSVGDISAAPQASQKALCSAGQFLQWGQLEQLAETGKGQMILECLLDRKKNRAQDYLLQSQRYLQSPQELLRCEAVRFIGLIGRHMEEQQKREQIRRVLHGSKTDPELLVSSQAAQTLHILEAVWTKSRSQLQRVGFSLHRAWRRY</sequence>
<keyword evidence="5" id="KW-1185">Reference proteome</keyword>
<dbReference type="STRING" id="9244.A0A091IKV3"/>
<name>A0A091IKV3_CALAN</name>
<feature type="domain" description="Maestro/Maestro-like HEAT-repeats" evidence="3">
    <location>
        <begin position="525"/>
        <end position="637"/>
    </location>
</feature>
<gene>
    <name evidence="4" type="ORF">N300_06886</name>
</gene>